<evidence type="ECO:0000256" key="6">
    <source>
        <dbReference type="ARBA" id="ARBA00019762"/>
    </source>
</evidence>
<evidence type="ECO:0000256" key="22">
    <source>
        <dbReference type="RuleBase" id="RU004335"/>
    </source>
</evidence>
<evidence type="ECO:0000256" key="17">
    <source>
        <dbReference type="ARBA" id="ARBA00023316"/>
    </source>
</evidence>
<dbReference type="InterPro" id="IPR050732">
    <property type="entry name" value="Beta-glucan_modifiers"/>
</dbReference>
<accession>A0A8H4J1N4</accession>
<dbReference type="InterPro" id="IPR018620">
    <property type="entry name" value="Ubiquitin3-bd_protein_But2_C"/>
</dbReference>
<comment type="catalytic activity">
    <reaction evidence="1">
        <text>Hydrolysis of (1-&gt;3)-beta-D-glucosidic linkages in (1-&gt;3)-beta-D-glucans.</text>
        <dbReference type="EC" id="3.2.1.39"/>
    </reaction>
</comment>
<keyword evidence="9" id="KW-0964">Secreted</keyword>
<keyword evidence="7" id="KW-1003">Cell membrane</keyword>
<dbReference type="GO" id="GO:0042973">
    <property type="term" value="F:glucan endo-1,3-beta-D-glucosidase activity"/>
    <property type="evidence" value="ECO:0007669"/>
    <property type="project" value="UniProtKB-EC"/>
</dbReference>
<reference evidence="26" key="1">
    <citation type="submission" date="2020-04" db="EMBL/GenBank/DDBJ databases">
        <title>Genome Assembly and Annotation of Botryosphaeria dothidea sdau 11-99, a Latent Pathogen of Apple Fruit Ring Rot in China.</title>
        <authorList>
            <person name="Yu C."/>
            <person name="Diao Y."/>
            <person name="Lu Q."/>
            <person name="Zhao J."/>
            <person name="Cui S."/>
            <person name="Peng C."/>
            <person name="He B."/>
            <person name="Liu H."/>
        </authorList>
    </citation>
    <scope>NUCLEOTIDE SEQUENCE [LARGE SCALE GENOMIC DNA]</scope>
    <source>
        <strain evidence="26">Sdau11-99</strain>
    </source>
</reference>
<dbReference type="GO" id="GO:0005576">
    <property type="term" value="C:extracellular region"/>
    <property type="evidence" value="ECO:0007669"/>
    <property type="project" value="TreeGrafter"/>
</dbReference>
<evidence type="ECO:0000256" key="18">
    <source>
        <dbReference type="ARBA" id="ARBA00023326"/>
    </source>
</evidence>
<keyword evidence="16" id="KW-0449">Lipoprotein</keyword>
<evidence type="ECO:0000256" key="8">
    <source>
        <dbReference type="ARBA" id="ARBA00022512"/>
    </source>
</evidence>
<keyword evidence="12 26" id="KW-0378">Hydrolase</keyword>
<evidence type="ECO:0000313" key="27">
    <source>
        <dbReference type="Proteomes" id="UP000572817"/>
    </source>
</evidence>
<keyword evidence="11 24" id="KW-0732">Signal</keyword>
<dbReference type="FunFam" id="3.20.20.80:FF:000233">
    <property type="entry name" value="Probable glucan endo-1,3-beta-glucosidase eglC"/>
    <property type="match status" value="1"/>
</dbReference>
<evidence type="ECO:0000256" key="2">
    <source>
        <dbReference type="ARBA" id="ARBA00004191"/>
    </source>
</evidence>
<dbReference type="Pfam" id="PF09792">
    <property type="entry name" value="But2"/>
    <property type="match status" value="1"/>
</dbReference>
<dbReference type="OrthoDB" id="77201at2759"/>
<evidence type="ECO:0000256" key="10">
    <source>
        <dbReference type="ARBA" id="ARBA00022622"/>
    </source>
</evidence>
<evidence type="ECO:0000256" key="20">
    <source>
        <dbReference type="ARBA" id="ARBA00032134"/>
    </source>
</evidence>
<evidence type="ECO:0000256" key="1">
    <source>
        <dbReference type="ARBA" id="ARBA00000382"/>
    </source>
</evidence>
<feature type="region of interest" description="Disordered" evidence="23">
    <location>
        <begin position="308"/>
        <end position="399"/>
    </location>
</feature>
<evidence type="ECO:0000256" key="12">
    <source>
        <dbReference type="ARBA" id="ARBA00022801"/>
    </source>
</evidence>
<feature type="chain" id="PRO_5034033924" description="Probable glucan endo-1,3-beta-glucosidase eglC" evidence="24">
    <location>
        <begin position="19"/>
        <end position="612"/>
    </location>
</feature>
<dbReference type="Proteomes" id="UP000572817">
    <property type="component" value="Unassembled WGS sequence"/>
</dbReference>
<keyword evidence="15" id="KW-0119">Carbohydrate metabolism</keyword>
<dbReference type="EC" id="3.2.1.39" evidence="5"/>
<dbReference type="AlphaFoldDB" id="A0A8H4J1N4"/>
<dbReference type="GO" id="GO:0009277">
    <property type="term" value="C:fungal-type cell wall"/>
    <property type="evidence" value="ECO:0007669"/>
    <property type="project" value="TreeGrafter"/>
</dbReference>
<dbReference type="GO" id="GO:0009986">
    <property type="term" value="C:cell surface"/>
    <property type="evidence" value="ECO:0007669"/>
    <property type="project" value="TreeGrafter"/>
</dbReference>
<comment type="subcellular location">
    <subcellularLocation>
        <location evidence="3">Cell membrane</location>
        <topology evidence="3">Lipid-anchor</topology>
        <topology evidence="3">GPI-anchor</topology>
    </subcellularLocation>
    <subcellularLocation>
        <location evidence="2">Secreted</location>
        <location evidence="2">Cell wall</location>
    </subcellularLocation>
</comment>
<evidence type="ECO:0000256" key="19">
    <source>
        <dbReference type="ARBA" id="ARBA00025152"/>
    </source>
</evidence>
<gene>
    <name evidence="26" type="ORF">GTA08_BOTSDO12926</name>
</gene>
<sequence length="612" mass="62168">MRYSTLLGLAASLSTAAAQHKGFNYGASLTTGAAKSTADFEAEFNLAKNLVGTSGFTSARLYTTIQHGTTNTPISAIQAAINTKTSLLLGLWASGGQANFDNEVAALTSAIKQYGSAFTDLIVGISVGSEDLYRISPTGIINKSGVGAEPADLIRYIKQLRSAVANTPASSVQIGHVDTWTAFVNGSNSEVISNLDWLGFDGYPYFQNTMANGIENAKALFEDSVGATKAASQGKPVWITETGWPVSGPQENQAVASVENAKTYWDEVGCPLFGSTNTWWYTVQDASPDTPNPSFGLVPAGSTTPLFDLSCSAGDDNTASSSSSSKPASSAATGAPSSPAPQSPSASASASTGAGNNNNNNNGGGVASSKPAGNAPSTAGTTKAPAPSGGAPSGTAPSDDGVTTVIVTISTTYCPTPGVTSTATKTTAITQHTAGFATTTKPSTPSSTGKTCPANLSGTYEYPHLIVPVDAAAPSKAYGTQYNGRVSPTVSSLFNFDIPASYAGKTCSLVFLLPTKQDLETSDFTLAGAGGIAVARLAAPATEQTTYASAPKSGGKVGEVASVTPGNAWVVASGACEAGARVGYEVSATGGLELEWFEDWNPSPIGLFITVC</sequence>
<evidence type="ECO:0000256" key="11">
    <source>
        <dbReference type="ARBA" id="ARBA00022729"/>
    </source>
</evidence>
<proteinExistence type="inferred from homology"/>
<keyword evidence="13" id="KW-0472">Membrane</keyword>
<keyword evidence="10" id="KW-0336">GPI-anchor</keyword>
<dbReference type="GO" id="GO:0005886">
    <property type="term" value="C:plasma membrane"/>
    <property type="evidence" value="ECO:0007669"/>
    <property type="project" value="UniProtKB-SubCell"/>
</dbReference>
<evidence type="ECO:0000256" key="5">
    <source>
        <dbReference type="ARBA" id="ARBA00012780"/>
    </source>
</evidence>
<dbReference type="PANTHER" id="PTHR16631:SF13">
    <property type="entry name" value="GLUCAN ENDO-1,3-BETA-GLUCOSIDASE EGLC-RELATED"/>
    <property type="match status" value="1"/>
</dbReference>
<keyword evidence="27" id="KW-1185">Reference proteome</keyword>
<evidence type="ECO:0000256" key="9">
    <source>
        <dbReference type="ARBA" id="ARBA00022525"/>
    </source>
</evidence>
<organism evidence="26 27">
    <name type="scientific">Botryosphaeria dothidea</name>
    <dbReference type="NCBI Taxonomy" id="55169"/>
    <lineage>
        <taxon>Eukaryota</taxon>
        <taxon>Fungi</taxon>
        <taxon>Dikarya</taxon>
        <taxon>Ascomycota</taxon>
        <taxon>Pezizomycotina</taxon>
        <taxon>Dothideomycetes</taxon>
        <taxon>Dothideomycetes incertae sedis</taxon>
        <taxon>Botryosphaeriales</taxon>
        <taxon>Botryosphaeriaceae</taxon>
        <taxon>Botryosphaeria</taxon>
    </lineage>
</organism>
<protein>
    <recommendedName>
        <fullName evidence="6">Probable glucan endo-1,3-beta-glucosidase eglC</fullName>
        <ecNumber evidence="5">3.2.1.39</ecNumber>
    </recommendedName>
    <alternativeName>
        <fullName evidence="20">Endo-1,3-beta-glucanase eglC</fullName>
    </alternativeName>
    <alternativeName>
        <fullName evidence="21">Laminarinase eglC</fullName>
    </alternativeName>
</protein>
<dbReference type="EMBL" id="WWBZ02000009">
    <property type="protein sequence ID" value="KAF4311600.1"/>
    <property type="molecule type" value="Genomic_DNA"/>
</dbReference>
<feature type="signal peptide" evidence="24">
    <location>
        <begin position="1"/>
        <end position="18"/>
    </location>
</feature>
<dbReference type="GO" id="GO:0000272">
    <property type="term" value="P:polysaccharide catabolic process"/>
    <property type="evidence" value="ECO:0007669"/>
    <property type="project" value="UniProtKB-KW"/>
</dbReference>
<evidence type="ECO:0000256" key="21">
    <source>
        <dbReference type="ARBA" id="ARBA00032906"/>
    </source>
</evidence>
<comment type="function">
    <text evidence="19">Glucanases play a role in cell expansion during growth, in cell-cell fusion during mating, and in spore release during sporulation. This enzyme may be involved in beta-glucan degradation and also function biosynthetically as a transglycosylase.</text>
</comment>
<comment type="similarity">
    <text evidence="4 22">Belongs to the glycosyl hydrolase 17 family.</text>
</comment>
<feature type="domain" description="Ubiquitin 3 binding protein But2 C-terminal" evidence="25">
    <location>
        <begin position="461"/>
        <end position="602"/>
    </location>
</feature>
<evidence type="ECO:0000256" key="13">
    <source>
        <dbReference type="ARBA" id="ARBA00023136"/>
    </source>
</evidence>
<name>A0A8H4J1N4_9PEZI</name>
<evidence type="ECO:0000256" key="7">
    <source>
        <dbReference type="ARBA" id="ARBA00022475"/>
    </source>
</evidence>
<evidence type="ECO:0000256" key="14">
    <source>
        <dbReference type="ARBA" id="ARBA00023180"/>
    </source>
</evidence>
<evidence type="ECO:0000256" key="3">
    <source>
        <dbReference type="ARBA" id="ARBA00004609"/>
    </source>
</evidence>
<comment type="caution">
    <text evidence="26">The sequence shown here is derived from an EMBL/GenBank/DDBJ whole genome shotgun (WGS) entry which is preliminary data.</text>
</comment>
<evidence type="ECO:0000259" key="25">
    <source>
        <dbReference type="Pfam" id="PF09792"/>
    </source>
</evidence>
<keyword evidence="17" id="KW-0961">Cell wall biogenesis/degradation</keyword>
<feature type="compositionally biased region" description="Low complexity" evidence="23">
    <location>
        <begin position="312"/>
        <end position="337"/>
    </location>
</feature>
<keyword evidence="18" id="KW-0624">Polysaccharide degradation</keyword>
<evidence type="ECO:0000256" key="23">
    <source>
        <dbReference type="SAM" id="MobiDB-lite"/>
    </source>
</evidence>
<keyword evidence="14" id="KW-0325">Glycoprotein</keyword>
<evidence type="ECO:0000256" key="16">
    <source>
        <dbReference type="ARBA" id="ARBA00023288"/>
    </source>
</evidence>
<dbReference type="SUPFAM" id="SSF51445">
    <property type="entry name" value="(Trans)glycosidases"/>
    <property type="match status" value="1"/>
</dbReference>
<dbReference type="InterPro" id="IPR000490">
    <property type="entry name" value="Glyco_hydro_17"/>
</dbReference>
<dbReference type="Pfam" id="PF00332">
    <property type="entry name" value="Glyco_hydro_17"/>
    <property type="match status" value="1"/>
</dbReference>
<dbReference type="GO" id="GO:0071555">
    <property type="term" value="P:cell wall organization"/>
    <property type="evidence" value="ECO:0007669"/>
    <property type="project" value="UniProtKB-KW"/>
</dbReference>
<dbReference type="GO" id="GO:0098552">
    <property type="term" value="C:side of membrane"/>
    <property type="evidence" value="ECO:0007669"/>
    <property type="project" value="UniProtKB-KW"/>
</dbReference>
<feature type="compositionally biased region" description="Low complexity" evidence="23">
    <location>
        <begin position="343"/>
        <end position="361"/>
    </location>
</feature>
<evidence type="ECO:0000256" key="15">
    <source>
        <dbReference type="ARBA" id="ARBA00023277"/>
    </source>
</evidence>
<evidence type="ECO:0000256" key="24">
    <source>
        <dbReference type="SAM" id="SignalP"/>
    </source>
</evidence>
<evidence type="ECO:0000313" key="26">
    <source>
        <dbReference type="EMBL" id="KAF4311600.1"/>
    </source>
</evidence>
<dbReference type="InterPro" id="IPR017853">
    <property type="entry name" value="GH"/>
</dbReference>
<dbReference type="PANTHER" id="PTHR16631">
    <property type="entry name" value="GLUCAN 1,3-BETA-GLUCOSIDASE"/>
    <property type="match status" value="1"/>
</dbReference>
<dbReference type="Gene3D" id="3.20.20.80">
    <property type="entry name" value="Glycosidases"/>
    <property type="match status" value="1"/>
</dbReference>
<keyword evidence="8" id="KW-0134">Cell wall</keyword>
<evidence type="ECO:0000256" key="4">
    <source>
        <dbReference type="ARBA" id="ARBA00008773"/>
    </source>
</evidence>